<evidence type="ECO:0000256" key="2">
    <source>
        <dbReference type="SAM" id="Phobius"/>
    </source>
</evidence>
<protein>
    <recommendedName>
        <fullName evidence="3">LysM domain-containing protein</fullName>
    </recommendedName>
</protein>
<name>A0A9D1LMI6_9CLOT</name>
<proteinExistence type="predicted"/>
<gene>
    <name evidence="4" type="ORF">IAB67_09860</name>
</gene>
<dbReference type="EMBL" id="DVMR01000073">
    <property type="protein sequence ID" value="HIU44590.1"/>
    <property type="molecule type" value="Genomic_DNA"/>
</dbReference>
<evidence type="ECO:0000256" key="1">
    <source>
        <dbReference type="SAM" id="MobiDB-lite"/>
    </source>
</evidence>
<dbReference type="InterPro" id="IPR018392">
    <property type="entry name" value="LysM"/>
</dbReference>
<sequence length="376" mass="41903">MATETTARIPYEILGTLTDTPQLTVCAARKSDSDELLLLNRIPHDQDTRDLFRDLYFYSAHRPERSEFVELYSADRDFYAVFKYHQAPSLASLYGSCPGPTARRLSILIDALFRVYNDTLRMPLPVVCSALQPDNILIDDDGNIRIFYQLQAEFLTDSQCSLWNEAASLVQFMLARELFGRHHQALQDICKKCRAGLYPSLPALINDLEKAAQTLEQAEWLYRIKSFVLRKKARILQMSWLSLVAMASFLVIYLVTELTRTDELPAAAISDIGNITYVAAQDEEDSNLQLTDPSQPQTSGSEPAFSSLPLPTSELSSEDYIVQSGDTLESICLAKYGAEAYAAAVASFNGLAEDAVLDAGSILLLPLRDQLAAYIT</sequence>
<dbReference type="Proteomes" id="UP000824073">
    <property type="component" value="Unassembled WGS sequence"/>
</dbReference>
<evidence type="ECO:0000259" key="3">
    <source>
        <dbReference type="PROSITE" id="PS51782"/>
    </source>
</evidence>
<dbReference type="Gene3D" id="3.10.350.10">
    <property type="entry name" value="LysM domain"/>
    <property type="match status" value="1"/>
</dbReference>
<dbReference type="AlphaFoldDB" id="A0A9D1LMI6"/>
<evidence type="ECO:0000313" key="5">
    <source>
        <dbReference type="Proteomes" id="UP000824073"/>
    </source>
</evidence>
<feature type="transmembrane region" description="Helical" evidence="2">
    <location>
        <begin position="235"/>
        <end position="255"/>
    </location>
</feature>
<reference evidence="4" key="2">
    <citation type="journal article" date="2021" name="PeerJ">
        <title>Extensive microbial diversity within the chicken gut microbiome revealed by metagenomics and culture.</title>
        <authorList>
            <person name="Gilroy R."/>
            <person name="Ravi A."/>
            <person name="Getino M."/>
            <person name="Pursley I."/>
            <person name="Horton D.L."/>
            <person name="Alikhan N.F."/>
            <person name="Baker D."/>
            <person name="Gharbi K."/>
            <person name="Hall N."/>
            <person name="Watson M."/>
            <person name="Adriaenssens E.M."/>
            <person name="Foster-Nyarko E."/>
            <person name="Jarju S."/>
            <person name="Secka A."/>
            <person name="Antonio M."/>
            <person name="Oren A."/>
            <person name="Chaudhuri R.R."/>
            <person name="La Ragione R."/>
            <person name="Hildebrand F."/>
            <person name="Pallen M.J."/>
        </authorList>
    </citation>
    <scope>NUCLEOTIDE SEQUENCE</scope>
    <source>
        <strain evidence="4">CHK191-8634</strain>
    </source>
</reference>
<dbReference type="InterPro" id="IPR036779">
    <property type="entry name" value="LysM_dom_sf"/>
</dbReference>
<accession>A0A9D1LMI6</accession>
<organism evidence="4 5">
    <name type="scientific">Candidatus Ventrousia excrementavium</name>
    <dbReference type="NCBI Taxonomy" id="2840961"/>
    <lineage>
        <taxon>Bacteria</taxon>
        <taxon>Bacillati</taxon>
        <taxon>Bacillota</taxon>
        <taxon>Clostridia</taxon>
        <taxon>Eubacteriales</taxon>
        <taxon>Clostridiaceae</taxon>
        <taxon>Clostridiaceae incertae sedis</taxon>
        <taxon>Candidatus Ventrousia</taxon>
    </lineage>
</organism>
<keyword evidence="2" id="KW-0472">Membrane</keyword>
<feature type="compositionally biased region" description="Polar residues" evidence="1">
    <location>
        <begin position="287"/>
        <end position="301"/>
    </location>
</feature>
<dbReference type="PROSITE" id="PS51782">
    <property type="entry name" value="LYSM"/>
    <property type="match status" value="1"/>
</dbReference>
<evidence type="ECO:0000313" key="4">
    <source>
        <dbReference type="EMBL" id="HIU44590.1"/>
    </source>
</evidence>
<keyword evidence="2" id="KW-1133">Transmembrane helix</keyword>
<keyword evidence="2" id="KW-0812">Transmembrane</keyword>
<feature type="region of interest" description="Disordered" evidence="1">
    <location>
        <begin position="286"/>
        <end position="308"/>
    </location>
</feature>
<comment type="caution">
    <text evidence="4">The sequence shown here is derived from an EMBL/GenBank/DDBJ whole genome shotgun (WGS) entry which is preliminary data.</text>
</comment>
<reference evidence="4" key="1">
    <citation type="submission" date="2020-10" db="EMBL/GenBank/DDBJ databases">
        <authorList>
            <person name="Gilroy R."/>
        </authorList>
    </citation>
    <scope>NUCLEOTIDE SEQUENCE</scope>
    <source>
        <strain evidence="4">CHK191-8634</strain>
    </source>
</reference>
<feature type="domain" description="LysM" evidence="3">
    <location>
        <begin position="318"/>
        <end position="365"/>
    </location>
</feature>
<dbReference type="SMART" id="SM00257">
    <property type="entry name" value="LysM"/>
    <property type="match status" value="1"/>
</dbReference>